<organism evidence="2 3">
    <name type="scientific">Fertoeibacter niger</name>
    <dbReference type="NCBI Taxonomy" id="2656921"/>
    <lineage>
        <taxon>Bacteria</taxon>
        <taxon>Pseudomonadati</taxon>
        <taxon>Pseudomonadota</taxon>
        <taxon>Alphaproteobacteria</taxon>
        <taxon>Rhodobacterales</taxon>
        <taxon>Paracoccaceae</taxon>
        <taxon>Fertoeibacter</taxon>
    </lineage>
</organism>
<dbReference type="AlphaFoldDB" id="A0A8X8KPD9"/>
<reference evidence="2" key="1">
    <citation type="submission" date="2020-05" db="EMBL/GenBank/DDBJ databases">
        <title>Fertoebacter nigrum gen. nov., sp. nov., a new member of the family Rhodobacteraceae.</title>
        <authorList>
            <person name="Szuroczki S."/>
            <person name="Abbaszade G."/>
            <person name="Buni D."/>
            <person name="Schumann P."/>
            <person name="Toth E."/>
        </authorList>
    </citation>
    <scope>NUCLEOTIDE SEQUENCE</scope>
    <source>
        <strain evidence="2">RG-N-1a</strain>
    </source>
</reference>
<evidence type="ECO:0000313" key="3">
    <source>
        <dbReference type="Proteomes" id="UP000484076"/>
    </source>
</evidence>
<name>A0A8X8KPD9_9RHOB</name>
<dbReference type="Proteomes" id="UP000484076">
    <property type="component" value="Unassembled WGS sequence"/>
</dbReference>
<dbReference type="EMBL" id="WHUT02000001">
    <property type="protein sequence ID" value="NUB42862.1"/>
    <property type="molecule type" value="Genomic_DNA"/>
</dbReference>
<evidence type="ECO:0000313" key="2">
    <source>
        <dbReference type="EMBL" id="NUB42862.1"/>
    </source>
</evidence>
<dbReference type="RefSeq" id="WP_152823562.1">
    <property type="nucleotide sequence ID" value="NZ_WHUT02000001.1"/>
</dbReference>
<accession>A0A8X8KPD9</accession>
<feature type="region of interest" description="Disordered" evidence="1">
    <location>
        <begin position="1"/>
        <end position="22"/>
    </location>
</feature>
<sequence>MTTTTPTPGNDTGLPERPTLSDCSTTATFLHGLLQGLQILLEEAHAGNPATPASNACTALADEMVAKASRLVNDLERVQ</sequence>
<keyword evidence="3" id="KW-1185">Reference proteome</keyword>
<proteinExistence type="predicted"/>
<protein>
    <submittedName>
        <fullName evidence="2">Uncharacterized protein</fullName>
    </submittedName>
</protein>
<comment type="caution">
    <text evidence="2">The sequence shown here is derived from an EMBL/GenBank/DDBJ whole genome shotgun (WGS) entry which is preliminary data.</text>
</comment>
<evidence type="ECO:0000256" key="1">
    <source>
        <dbReference type="SAM" id="MobiDB-lite"/>
    </source>
</evidence>
<gene>
    <name evidence="2" type="ORF">GEU84_000560</name>
</gene>